<gene>
    <name evidence="26" type="primary">hmp_2</name>
    <name evidence="26" type="ORF">SsS58_00906</name>
</gene>
<dbReference type="Pfam" id="PF00175">
    <property type="entry name" value="NAD_binding_1"/>
    <property type="match status" value="1"/>
</dbReference>
<dbReference type="InterPro" id="IPR000971">
    <property type="entry name" value="Globin"/>
</dbReference>
<evidence type="ECO:0000256" key="2">
    <source>
        <dbReference type="ARBA" id="ARBA00001974"/>
    </source>
</evidence>
<keyword evidence="17" id="KW-0520">NAD</keyword>
<dbReference type="InterPro" id="IPR017938">
    <property type="entry name" value="Riboflavin_synthase-like_b-brl"/>
</dbReference>
<dbReference type="Gene3D" id="2.40.30.10">
    <property type="entry name" value="Translation factors"/>
    <property type="match status" value="1"/>
</dbReference>
<dbReference type="InterPro" id="IPR012292">
    <property type="entry name" value="Globin/Proto"/>
</dbReference>
<evidence type="ECO:0000256" key="12">
    <source>
        <dbReference type="ARBA" id="ARBA00022827"/>
    </source>
</evidence>
<evidence type="ECO:0000259" key="25">
    <source>
        <dbReference type="PROSITE" id="PS51384"/>
    </source>
</evidence>
<dbReference type="EMBL" id="BCMM01000003">
    <property type="protein sequence ID" value="GAQ60566.1"/>
    <property type="molecule type" value="Genomic_DNA"/>
</dbReference>
<reference evidence="26 27" key="2">
    <citation type="journal article" date="2016" name="Genome Announc.">
        <title>Draft Genome Sequences of Streptomyces scabiei S58, Streptomyces turgidiscabies T45, and Streptomyces acidiscabies a10, the Pathogens of Potato Common Scab, Isolated in Japan.</title>
        <authorList>
            <person name="Tomihama T."/>
            <person name="Nishi Y."/>
            <person name="Sakai M."/>
            <person name="Ikenaga M."/>
            <person name="Okubo T."/>
            <person name="Ikeda S."/>
        </authorList>
    </citation>
    <scope>NUCLEOTIDE SEQUENCE [LARGE SCALE GENOMIC DNA]</scope>
    <source>
        <strain evidence="26 27">S58</strain>
    </source>
</reference>
<keyword evidence="9" id="KW-0285">Flavoprotein</keyword>
<dbReference type="Gene3D" id="1.10.490.10">
    <property type="entry name" value="Globins"/>
    <property type="match status" value="1"/>
</dbReference>
<keyword evidence="16" id="KW-0411">Iron-sulfur</keyword>
<evidence type="ECO:0000313" key="26">
    <source>
        <dbReference type="EMBL" id="GAQ60566.1"/>
    </source>
</evidence>
<sequence length="404" mass="43742">MLSAQSAPVVRATLPVVGASLTTITERFYQRMFEERPELLRQLFNRTNQATGAQREALAGSVAAFATLLVERPGERPDAVLARIAHKHVSLGVTADQYPLVGRHLLGAVTEVLGDAVTPEVGAAWDEVYWLMANALIALEARLYAEAGVADGDVWQRLEIADRHQESPDAASLVLRRTDGRPTLPFRPGQYVSVRVELPDGARQIRQYSLSTAPDHKTWRITVKRERSADGSVPDGEVSSWLHAHARAGDLLDVSLPAGDLVLPEGDTPLFLASAGIGITPMLSMLDHLALTSATRPVTVVHADRTPADHVHRDEQADLVSRLTGADLHLWYENDGHGAHGSPGAHVLAGRASLGHLALPADTTAYLCGPLPFMRLMRGELLAKGLHPSAVHYEVFGPDLWLGR</sequence>
<dbReference type="Proteomes" id="UP000067448">
    <property type="component" value="Unassembled WGS sequence"/>
</dbReference>
<evidence type="ECO:0000256" key="6">
    <source>
        <dbReference type="ARBA" id="ARBA00014637"/>
    </source>
</evidence>
<evidence type="ECO:0000256" key="10">
    <source>
        <dbReference type="ARBA" id="ARBA00022714"/>
    </source>
</evidence>
<keyword evidence="23" id="KW-0813">Transport</keyword>
<dbReference type="FunFam" id="2.40.30.10:FF:000034">
    <property type="entry name" value="Flavohemoprotein"/>
    <property type="match status" value="1"/>
</dbReference>
<reference evidence="27" key="1">
    <citation type="submission" date="2015-11" db="EMBL/GenBank/DDBJ databases">
        <authorList>
            <consortium name="Cross-ministerial Strategic Innovation Promotion Program (SIP) consortium"/>
            <person name="Tomihama T."/>
            <person name="Ikenaga M."/>
            <person name="Sakai M."/>
            <person name="Okubo T."/>
            <person name="Ikeda S."/>
        </authorList>
    </citation>
    <scope>NUCLEOTIDE SEQUENCE [LARGE SCALE GENOMIC DNA]</scope>
    <source>
        <strain evidence="27">S58</strain>
    </source>
</reference>
<dbReference type="GO" id="GO:0071949">
    <property type="term" value="F:FAD binding"/>
    <property type="evidence" value="ECO:0007669"/>
    <property type="project" value="TreeGrafter"/>
</dbReference>
<dbReference type="InterPro" id="IPR008333">
    <property type="entry name" value="Cbr1-like_FAD-bd_dom"/>
</dbReference>
<protein>
    <recommendedName>
        <fullName evidence="6">Flavohemoprotein</fullName>
        <ecNumber evidence="5">1.14.12.17</ecNumber>
    </recommendedName>
    <alternativeName>
        <fullName evidence="19">Flavohemoglobin</fullName>
    </alternativeName>
    <alternativeName>
        <fullName evidence="18">Hemoglobin-like protein</fullName>
    </alternativeName>
    <alternativeName>
        <fullName evidence="20">Nitric oxide dioxygenase</fullName>
    </alternativeName>
</protein>
<dbReference type="InterPro" id="IPR017927">
    <property type="entry name" value="FAD-bd_FR_type"/>
</dbReference>
<dbReference type="CDD" id="cd06184">
    <property type="entry name" value="flavohem_like_fad_nad_binding"/>
    <property type="match status" value="1"/>
</dbReference>
<comment type="caution">
    <text evidence="26">The sequence shown here is derived from an EMBL/GenBank/DDBJ whole genome shotgun (WGS) entry which is preliminary data.</text>
</comment>
<keyword evidence="11" id="KW-0479">Metal-binding</keyword>
<comment type="cofactor">
    <cofactor evidence="2">
        <name>FAD</name>
        <dbReference type="ChEBI" id="CHEBI:57692"/>
    </cofactor>
</comment>
<keyword evidence="14 26" id="KW-0560">Oxidoreductase</keyword>
<evidence type="ECO:0000256" key="23">
    <source>
        <dbReference type="RuleBase" id="RU000356"/>
    </source>
</evidence>
<comment type="catalytic activity">
    <reaction evidence="21">
        <text>2 nitric oxide + NADH + 2 O2 = 2 nitrate + NAD(+) + H(+)</text>
        <dbReference type="Rhea" id="RHEA:19469"/>
        <dbReference type="ChEBI" id="CHEBI:15378"/>
        <dbReference type="ChEBI" id="CHEBI:15379"/>
        <dbReference type="ChEBI" id="CHEBI:16480"/>
        <dbReference type="ChEBI" id="CHEBI:17632"/>
        <dbReference type="ChEBI" id="CHEBI:57540"/>
        <dbReference type="ChEBI" id="CHEBI:57945"/>
        <dbReference type="EC" id="1.14.12.17"/>
    </reaction>
</comment>
<dbReference type="SUPFAM" id="SSF46458">
    <property type="entry name" value="Globin-like"/>
    <property type="match status" value="1"/>
</dbReference>
<evidence type="ECO:0000256" key="3">
    <source>
        <dbReference type="ARBA" id="ARBA00006401"/>
    </source>
</evidence>
<comment type="cofactor">
    <cofactor evidence="1">
        <name>heme b</name>
        <dbReference type="ChEBI" id="CHEBI:60344"/>
    </cofactor>
</comment>
<dbReference type="PANTHER" id="PTHR43396:SF3">
    <property type="entry name" value="FLAVOHEMOPROTEIN"/>
    <property type="match status" value="1"/>
</dbReference>
<comment type="similarity">
    <text evidence="3">In the C-terminal section; belongs to the flavoprotein pyridine nucleotide cytochrome reductase family.</text>
</comment>
<evidence type="ECO:0000256" key="11">
    <source>
        <dbReference type="ARBA" id="ARBA00022723"/>
    </source>
</evidence>
<evidence type="ECO:0000256" key="15">
    <source>
        <dbReference type="ARBA" id="ARBA00023004"/>
    </source>
</evidence>
<keyword evidence="12" id="KW-0274">FAD</keyword>
<evidence type="ECO:0000256" key="8">
    <source>
        <dbReference type="ARBA" id="ARBA00022621"/>
    </source>
</evidence>
<dbReference type="GO" id="GO:0046872">
    <property type="term" value="F:metal ion binding"/>
    <property type="evidence" value="ECO:0007669"/>
    <property type="project" value="UniProtKB-KW"/>
</dbReference>
<evidence type="ECO:0000259" key="24">
    <source>
        <dbReference type="PROSITE" id="PS01033"/>
    </source>
</evidence>
<dbReference type="GO" id="GO:0019825">
    <property type="term" value="F:oxygen binding"/>
    <property type="evidence" value="ECO:0007669"/>
    <property type="project" value="InterPro"/>
</dbReference>
<dbReference type="AlphaFoldDB" id="A0A100JJ97"/>
<dbReference type="GO" id="GO:0005344">
    <property type="term" value="F:oxygen carrier activity"/>
    <property type="evidence" value="ECO:0007669"/>
    <property type="project" value="UniProtKB-KW"/>
</dbReference>
<evidence type="ECO:0000256" key="7">
    <source>
        <dbReference type="ARBA" id="ARBA00022617"/>
    </source>
</evidence>
<dbReference type="InterPro" id="IPR009050">
    <property type="entry name" value="Globin-like_sf"/>
</dbReference>
<evidence type="ECO:0000256" key="19">
    <source>
        <dbReference type="ARBA" id="ARBA00030929"/>
    </source>
</evidence>
<dbReference type="InterPro" id="IPR039261">
    <property type="entry name" value="FNR_nucleotide-bd"/>
</dbReference>
<dbReference type="InterPro" id="IPR001433">
    <property type="entry name" value="OxRdtase_FAD/NAD-bd"/>
</dbReference>
<proteinExistence type="inferred from homology"/>
<evidence type="ECO:0000256" key="17">
    <source>
        <dbReference type="ARBA" id="ARBA00023027"/>
    </source>
</evidence>
<evidence type="ECO:0000256" key="13">
    <source>
        <dbReference type="ARBA" id="ARBA00022857"/>
    </source>
</evidence>
<evidence type="ECO:0000256" key="14">
    <source>
        <dbReference type="ARBA" id="ARBA00023002"/>
    </source>
</evidence>
<evidence type="ECO:0000256" key="20">
    <source>
        <dbReference type="ARBA" id="ARBA00033187"/>
    </source>
</evidence>
<evidence type="ECO:0000313" key="27">
    <source>
        <dbReference type="Proteomes" id="UP000067448"/>
    </source>
</evidence>
<keyword evidence="10" id="KW-0001">2Fe-2S</keyword>
<dbReference type="GO" id="GO:0020037">
    <property type="term" value="F:heme binding"/>
    <property type="evidence" value="ECO:0007669"/>
    <property type="project" value="InterPro"/>
</dbReference>
<dbReference type="SUPFAM" id="SSF52343">
    <property type="entry name" value="Ferredoxin reductase-like, C-terminal NADP-linked domain"/>
    <property type="match status" value="1"/>
</dbReference>
<dbReference type="EC" id="1.14.12.17" evidence="5"/>
<organism evidence="26 27">
    <name type="scientific">Streptomyces scabiei</name>
    <dbReference type="NCBI Taxonomy" id="1930"/>
    <lineage>
        <taxon>Bacteria</taxon>
        <taxon>Bacillati</taxon>
        <taxon>Actinomycetota</taxon>
        <taxon>Actinomycetes</taxon>
        <taxon>Kitasatosporales</taxon>
        <taxon>Streptomycetaceae</taxon>
        <taxon>Streptomyces</taxon>
    </lineage>
</organism>
<evidence type="ECO:0000256" key="21">
    <source>
        <dbReference type="ARBA" id="ARBA00048649"/>
    </source>
</evidence>
<dbReference type="Pfam" id="PF00970">
    <property type="entry name" value="FAD_binding_6"/>
    <property type="match status" value="1"/>
</dbReference>
<keyword evidence="8 23" id="KW-0561">Oxygen transport</keyword>
<dbReference type="PRINTS" id="PR00410">
    <property type="entry name" value="PHEHYDRXLASE"/>
</dbReference>
<dbReference type="SUPFAM" id="SSF63380">
    <property type="entry name" value="Riboflavin synthase domain-like"/>
    <property type="match status" value="1"/>
</dbReference>
<evidence type="ECO:0000256" key="16">
    <source>
        <dbReference type="ARBA" id="ARBA00023014"/>
    </source>
</evidence>
<evidence type="ECO:0000256" key="5">
    <source>
        <dbReference type="ARBA" id="ARBA00012229"/>
    </source>
</evidence>
<keyword evidence="13" id="KW-0521">NADP</keyword>
<comment type="similarity">
    <text evidence="4">Belongs to the globin family. Two-domain flavohemoproteins subfamily.</text>
</comment>
<keyword evidence="15" id="KW-0408">Iron</keyword>
<evidence type="ECO:0000256" key="22">
    <source>
        <dbReference type="ARBA" id="ARBA00049433"/>
    </source>
</evidence>
<dbReference type="Pfam" id="PF00042">
    <property type="entry name" value="Globin"/>
    <property type="match status" value="1"/>
</dbReference>
<dbReference type="GO" id="GO:0071500">
    <property type="term" value="P:cellular response to nitrosative stress"/>
    <property type="evidence" value="ECO:0007669"/>
    <property type="project" value="TreeGrafter"/>
</dbReference>
<evidence type="ECO:0000256" key="9">
    <source>
        <dbReference type="ARBA" id="ARBA00022630"/>
    </source>
</evidence>
<feature type="domain" description="Globin" evidence="24">
    <location>
        <begin position="1"/>
        <end position="141"/>
    </location>
</feature>
<dbReference type="FunFam" id="1.10.490.10:FF:000003">
    <property type="entry name" value="Flavohemoprotein"/>
    <property type="match status" value="1"/>
</dbReference>
<dbReference type="OrthoDB" id="9801223at2"/>
<keyword evidence="7 23" id="KW-0349">Heme</keyword>
<comment type="catalytic activity">
    <reaction evidence="22">
        <text>2 nitric oxide + NADPH + 2 O2 = 2 nitrate + NADP(+) + H(+)</text>
        <dbReference type="Rhea" id="RHEA:19465"/>
        <dbReference type="ChEBI" id="CHEBI:15378"/>
        <dbReference type="ChEBI" id="CHEBI:15379"/>
        <dbReference type="ChEBI" id="CHEBI:16480"/>
        <dbReference type="ChEBI" id="CHEBI:17632"/>
        <dbReference type="ChEBI" id="CHEBI:57783"/>
        <dbReference type="ChEBI" id="CHEBI:58349"/>
        <dbReference type="EC" id="1.14.12.17"/>
    </reaction>
</comment>
<accession>A0A100JJ97</accession>
<dbReference type="RefSeq" id="WP_059078698.1">
    <property type="nucleotide sequence ID" value="NZ_BCMM01000003.1"/>
</dbReference>
<evidence type="ECO:0000256" key="4">
    <source>
        <dbReference type="ARBA" id="ARBA00008414"/>
    </source>
</evidence>
<reference evidence="27" key="3">
    <citation type="submission" date="2016-02" db="EMBL/GenBank/DDBJ databases">
        <title>Draft genome of pathogenic Streptomyces sp. in Japan.</title>
        <authorList>
            <person name="Tomihama T."/>
            <person name="Ikenaga M."/>
            <person name="Sakai M."/>
            <person name="Okubo T."/>
            <person name="Ikeda S."/>
        </authorList>
    </citation>
    <scope>NUCLEOTIDE SEQUENCE [LARGE SCALE GENOMIC DNA]</scope>
    <source>
        <strain evidence="27">S58</strain>
    </source>
</reference>
<dbReference type="PROSITE" id="PS01033">
    <property type="entry name" value="GLOBIN"/>
    <property type="match status" value="1"/>
</dbReference>
<dbReference type="PANTHER" id="PTHR43396">
    <property type="entry name" value="FLAVOHEMOPROTEIN"/>
    <property type="match status" value="1"/>
</dbReference>
<name>A0A100JJ97_STRSC</name>
<dbReference type="CDD" id="cd14782">
    <property type="entry name" value="FHb-globin_2"/>
    <property type="match status" value="1"/>
</dbReference>
<evidence type="ECO:0000256" key="18">
    <source>
        <dbReference type="ARBA" id="ARBA00030024"/>
    </source>
</evidence>
<dbReference type="Gene3D" id="3.40.50.80">
    <property type="entry name" value="Nucleotide-binding domain of ferredoxin-NADP reductase (FNR) module"/>
    <property type="match status" value="1"/>
</dbReference>
<dbReference type="GO" id="GO:0051537">
    <property type="term" value="F:2 iron, 2 sulfur cluster binding"/>
    <property type="evidence" value="ECO:0007669"/>
    <property type="project" value="UniProtKB-KW"/>
</dbReference>
<feature type="domain" description="FAD-binding FR-type" evidence="25">
    <location>
        <begin position="153"/>
        <end position="264"/>
    </location>
</feature>
<dbReference type="PROSITE" id="PS51384">
    <property type="entry name" value="FAD_FR"/>
    <property type="match status" value="1"/>
</dbReference>
<dbReference type="GO" id="GO:0046210">
    <property type="term" value="P:nitric oxide catabolic process"/>
    <property type="evidence" value="ECO:0007669"/>
    <property type="project" value="TreeGrafter"/>
</dbReference>
<dbReference type="GO" id="GO:0008941">
    <property type="term" value="F:nitric oxide dioxygenase NAD(P)H activity"/>
    <property type="evidence" value="ECO:0007669"/>
    <property type="project" value="UniProtKB-EC"/>
</dbReference>
<evidence type="ECO:0000256" key="1">
    <source>
        <dbReference type="ARBA" id="ARBA00001970"/>
    </source>
</evidence>